<feature type="non-terminal residue" evidence="1">
    <location>
        <position position="1"/>
    </location>
</feature>
<dbReference type="EMBL" id="CADCTC010000288">
    <property type="protein sequence ID" value="CAA9299716.1"/>
    <property type="molecule type" value="Genomic_DNA"/>
</dbReference>
<accession>A0A6J4KAI0</accession>
<organism evidence="1">
    <name type="scientific">uncultured Chloroflexota bacterium</name>
    <dbReference type="NCBI Taxonomy" id="166587"/>
    <lineage>
        <taxon>Bacteria</taxon>
        <taxon>Bacillati</taxon>
        <taxon>Chloroflexota</taxon>
        <taxon>environmental samples</taxon>
    </lineage>
</organism>
<name>A0A6J4KAI0_9CHLR</name>
<evidence type="ECO:0000313" key="1">
    <source>
        <dbReference type="EMBL" id="CAA9299716.1"/>
    </source>
</evidence>
<reference evidence="1" key="1">
    <citation type="submission" date="2020-02" db="EMBL/GenBank/DDBJ databases">
        <authorList>
            <person name="Meier V. D."/>
        </authorList>
    </citation>
    <scope>NUCLEOTIDE SEQUENCE</scope>
    <source>
        <strain evidence="1">AVDCRST_MAG77</strain>
    </source>
</reference>
<dbReference type="AlphaFoldDB" id="A0A6J4KAI0"/>
<sequence>ADSSAPPTWRPRPAAAARGAAAEEAAAAVATPEAVAAIAVVAAAGTVARPWAAAVAAIARAAQVATVAEAAGVVVRRAAALLAAVVPAGVADVRMRMLAKLPVLPVPEWATAEQRPRAAIAAGGAASRLAPTAFRLTVNENSGTRCRRNPPC</sequence>
<gene>
    <name evidence="1" type="ORF">AVDCRST_MAG77-5477</name>
</gene>
<proteinExistence type="predicted"/>
<protein>
    <submittedName>
        <fullName evidence="1">Uncharacterized protein</fullName>
    </submittedName>
</protein>